<feature type="transmembrane region" description="Helical" evidence="1">
    <location>
        <begin position="145"/>
        <end position="162"/>
    </location>
</feature>
<evidence type="ECO:0000313" key="2">
    <source>
        <dbReference type="EMBL" id="RGD62294.1"/>
    </source>
</evidence>
<dbReference type="Proteomes" id="UP000263377">
    <property type="component" value="Unassembled WGS sequence"/>
</dbReference>
<gene>
    <name evidence="2" type="ORF">DR950_35155</name>
</gene>
<reference evidence="2 3" key="1">
    <citation type="submission" date="2018-08" db="EMBL/GenBank/DDBJ databases">
        <title>Diversity &amp; Physiological Properties of Lignin-Decomposing Actinobacteria from Soil.</title>
        <authorList>
            <person name="Roh S.G."/>
            <person name="Kim S.B."/>
        </authorList>
    </citation>
    <scope>NUCLEOTIDE SEQUENCE [LARGE SCALE GENOMIC DNA]</scope>
    <source>
        <strain evidence="2 3">MMS17-GH009</strain>
    </source>
</reference>
<keyword evidence="3" id="KW-1185">Reference proteome</keyword>
<keyword evidence="1" id="KW-0472">Membrane</keyword>
<dbReference type="RefSeq" id="WP_117490669.1">
    <property type="nucleotide sequence ID" value="NZ_QVIG01000001.1"/>
</dbReference>
<accession>A0A373A3H0</accession>
<feature type="transmembrane region" description="Helical" evidence="1">
    <location>
        <begin position="119"/>
        <end position="139"/>
    </location>
</feature>
<evidence type="ECO:0000256" key="1">
    <source>
        <dbReference type="SAM" id="Phobius"/>
    </source>
</evidence>
<evidence type="ECO:0000313" key="3">
    <source>
        <dbReference type="Proteomes" id="UP000263377"/>
    </source>
</evidence>
<sequence length="288" mass="30669">MNWHGVLALWCGAFGLVALVGYGRSLAGLTRAQRTVRVTGRIERVREPRHGSSQEDGIAVVVRFRDPSTGEEFVVTNDTGTGDLITTAWVGREVGIRYPPGRPHAFRFTNSPQDGGRGLGLPNSAVLLIYVGLVVVASIDWGWPWALVAVCGPLTVLTAFHLPGERRRMRKRLAELDAMASATGRVIAVLRTVETDADGDLRTSRTPVYSFTTPEGTAVTGYQPSYLSDTTAAYGQDVVIHYAPDNPADFTPALAATRGSVEANLGCAVLALVILAAAAVTGAVLLSR</sequence>
<organism evidence="2 3">
    <name type="scientific">Kitasatospora xanthocidica</name>
    <dbReference type="NCBI Taxonomy" id="83382"/>
    <lineage>
        <taxon>Bacteria</taxon>
        <taxon>Bacillati</taxon>
        <taxon>Actinomycetota</taxon>
        <taxon>Actinomycetes</taxon>
        <taxon>Kitasatosporales</taxon>
        <taxon>Streptomycetaceae</taxon>
        <taxon>Kitasatospora</taxon>
    </lineage>
</organism>
<comment type="caution">
    <text evidence="2">The sequence shown here is derived from an EMBL/GenBank/DDBJ whole genome shotgun (WGS) entry which is preliminary data.</text>
</comment>
<keyword evidence="1" id="KW-1133">Transmembrane helix</keyword>
<name>A0A373A3H0_9ACTN</name>
<feature type="transmembrane region" description="Helical" evidence="1">
    <location>
        <begin position="265"/>
        <end position="286"/>
    </location>
</feature>
<proteinExistence type="predicted"/>
<dbReference type="AlphaFoldDB" id="A0A373A3H0"/>
<feature type="transmembrane region" description="Helical" evidence="1">
    <location>
        <begin position="6"/>
        <end position="27"/>
    </location>
</feature>
<keyword evidence="1" id="KW-0812">Transmembrane</keyword>
<protein>
    <submittedName>
        <fullName evidence="2">DUF3592 domain-containing protein</fullName>
    </submittedName>
</protein>
<dbReference type="EMBL" id="QVIG01000001">
    <property type="protein sequence ID" value="RGD62294.1"/>
    <property type="molecule type" value="Genomic_DNA"/>
</dbReference>